<evidence type="ECO:0000259" key="1">
    <source>
        <dbReference type="Pfam" id="PF13471"/>
    </source>
</evidence>
<proteinExistence type="predicted"/>
<dbReference type="AlphaFoldDB" id="A0A0M4LU44"/>
<evidence type="ECO:0000313" key="2">
    <source>
        <dbReference type="EMBL" id="ALE16059.1"/>
    </source>
</evidence>
<protein>
    <recommendedName>
        <fullName evidence="1">Microcin J25-processing protein McjB C-terminal domain-containing protein</fullName>
    </recommendedName>
</protein>
<sequence length="55" mass="6056">MLKRRGINSALYCGTRQDGSGEREFHAWLKVGEKWVVGHCDENSYAVFVPGGAGD</sequence>
<reference evidence="2 3" key="1">
    <citation type="submission" date="2015-09" db="EMBL/GenBank/DDBJ databases">
        <title>Complete genome sequence of a benzo[a]pyrene-degrading bacterium Altererythrobacter epoxidivorans CGMCC 1.7731T.</title>
        <authorList>
            <person name="Li Z."/>
            <person name="Cheng H."/>
            <person name="Huo Y."/>
            <person name="Xu X."/>
        </authorList>
    </citation>
    <scope>NUCLEOTIDE SEQUENCE [LARGE SCALE GENOMIC DNA]</scope>
    <source>
        <strain evidence="2 3">CGMCC 1.7731</strain>
    </source>
</reference>
<dbReference type="EMBL" id="CP012669">
    <property type="protein sequence ID" value="ALE16059.1"/>
    <property type="molecule type" value="Genomic_DNA"/>
</dbReference>
<gene>
    <name evidence="2" type="ORF">AMC99_00756</name>
</gene>
<dbReference type="Pfam" id="PF13471">
    <property type="entry name" value="Transglut_core3"/>
    <property type="match status" value="1"/>
</dbReference>
<dbReference type="KEGG" id="aep:AMC99_00756"/>
<dbReference type="PATRIC" id="fig|361183.4.peg.738"/>
<keyword evidence="3" id="KW-1185">Reference proteome</keyword>
<name>A0A0M4LU44_9SPHN</name>
<feature type="domain" description="Microcin J25-processing protein McjB C-terminal" evidence="1">
    <location>
        <begin position="1"/>
        <end position="47"/>
    </location>
</feature>
<evidence type="ECO:0000313" key="3">
    <source>
        <dbReference type="Proteomes" id="UP000057938"/>
    </source>
</evidence>
<dbReference type="Proteomes" id="UP000057938">
    <property type="component" value="Chromosome"/>
</dbReference>
<dbReference type="InterPro" id="IPR032708">
    <property type="entry name" value="McjB_C"/>
</dbReference>
<accession>A0A0M4LU44</accession>
<organism evidence="2 3">
    <name type="scientific">Altererythrobacter epoxidivorans</name>
    <dbReference type="NCBI Taxonomy" id="361183"/>
    <lineage>
        <taxon>Bacteria</taxon>
        <taxon>Pseudomonadati</taxon>
        <taxon>Pseudomonadota</taxon>
        <taxon>Alphaproteobacteria</taxon>
        <taxon>Sphingomonadales</taxon>
        <taxon>Erythrobacteraceae</taxon>
        <taxon>Altererythrobacter</taxon>
    </lineage>
</organism>